<evidence type="ECO:0000313" key="1">
    <source>
        <dbReference type="EMBL" id="MBE9029003.1"/>
    </source>
</evidence>
<accession>A0A928VJQ9</accession>
<comment type="caution">
    <text evidence="1">The sequence shown here is derived from an EMBL/GenBank/DDBJ whole genome shotgun (WGS) entry which is preliminary data.</text>
</comment>
<dbReference type="Proteomes" id="UP000625316">
    <property type="component" value="Unassembled WGS sequence"/>
</dbReference>
<protein>
    <submittedName>
        <fullName evidence="1">Uncharacterized protein</fullName>
    </submittedName>
</protein>
<proteinExistence type="predicted"/>
<name>A0A928VJQ9_9CYAN</name>
<keyword evidence="2" id="KW-1185">Reference proteome</keyword>
<sequence>MPQASAVTVNPTGVNVKTFGATTVFLTFRGLNNQTAAEAFWCGDINADNSCVAGTIFGRLPLRSDLSRLSGQNNFTDIMTIPASVSRRAYQDALRGNRSDFFYVRRFVNPTTGQSEFVAVTCRLAGGGARVPLSLTNVQLKFADGQPVPAITTGESLPKFGAEIRFNGTGRLKGRWEVVLPGDPLPTREDLLTEATLPIEQRALQRRYTQLERFDTFLQPTGKFFLPGPDPSRFPKGSVGAHLILLRIEATDDREGNSDIGTPNQGRAISNGGVAGFPMPVLRYFITPSQPKPLLLEPRQGQTVISPVKFVWQGISGVGGYRLMVKNTDKMVLSALLEPDKTQYTAPPWLQEQAGNSLTWSIQALKADGAILQESTVGSFRIK</sequence>
<evidence type="ECO:0000313" key="2">
    <source>
        <dbReference type="Proteomes" id="UP000625316"/>
    </source>
</evidence>
<dbReference type="EMBL" id="JADEXQ010000010">
    <property type="protein sequence ID" value="MBE9029003.1"/>
    <property type="molecule type" value="Genomic_DNA"/>
</dbReference>
<dbReference type="AlphaFoldDB" id="A0A928VJQ9"/>
<organism evidence="1 2">
    <name type="scientific">Romeriopsis navalis LEGE 11480</name>
    <dbReference type="NCBI Taxonomy" id="2777977"/>
    <lineage>
        <taxon>Bacteria</taxon>
        <taxon>Bacillati</taxon>
        <taxon>Cyanobacteriota</taxon>
        <taxon>Cyanophyceae</taxon>
        <taxon>Leptolyngbyales</taxon>
        <taxon>Leptolyngbyaceae</taxon>
        <taxon>Romeriopsis</taxon>
        <taxon>Romeriopsis navalis</taxon>
    </lineage>
</organism>
<gene>
    <name evidence="1" type="ORF">IQ266_04405</name>
</gene>
<reference evidence="1" key="1">
    <citation type="submission" date="2020-10" db="EMBL/GenBank/DDBJ databases">
        <authorList>
            <person name="Castelo-Branco R."/>
            <person name="Eusebio N."/>
            <person name="Adriana R."/>
            <person name="Vieira A."/>
            <person name="Brugerolle De Fraissinette N."/>
            <person name="Rezende De Castro R."/>
            <person name="Schneider M.P."/>
            <person name="Vasconcelos V."/>
            <person name="Leao P.N."/>
        </authorList>
    </citation>
    <scope>NUCLEOTIDE SEQUENCE</scope>
    <source>
        <strain evidence="1">LEGE 11480</strain>
    </source>
</reference>